<organism evidence="1 2">
    <name type="scientific">Kibdelosporangium aridum</name>
    <dbReference type="NCBI Taxonomy" id="2030"/>
    <lineage>
        <taxon>Bacteria</taxon>
        <taxon>Bacillati</taxon>
        <taxon>Actinomycetota</taxon>
        <taxon>Actinomycetes</taxon>
        <taxon>Pseudonocardiales</taxon>
        <taxon>Pseudonocardiaceae</taxon>
        <taxon>Kibdelosporangium</taxon>
    </lineage>
</organism>
<dbReference type="GO" id="GO:0016740">
    <property type="term" value="F:transferase activity"/>
    <property type="evidence" value="ECO:0007669"/>
    <property type="project" value="UniProtKB-KW"/>
</dbReference>
<dbReference type="RefSeq" id="WP_037270586.1">
    <property type="nucleotide sequence ID" value="NZ_QHKI01000008.1"/>
</dbReference>
<evidence type="ECO:0000313" key="2">
    <source>
        <dbReference type="Proteomes" id="UP000287547"/>
    </source>
</evidence>
<gene>
    <name evidence="1" type="ORF">DMH04_13615</name>
</gene>
<dbReference type="OrthoDB" id="115252at2"/>
<dbReference type="Gene3D" id="1.10.510.10">
    <property type="entry name" value="Transferase(Phosphotransferase) domain 1"/>
    <property type="match status" value="1"/>
</dbReference>
<proteinExistence type="predicted"/>
<dbReference type="AlphaFoldDB" id="A0A428ZEZ3"/>
<protein>
    <submittedName>
        <fullName evidence="1">Aminoglycoside phosphotransferase</fullName>
    </submittedName>
</protein>
<comment type="caution">
    <text evidence="1">The sequence shown here is derived from an EMBL/GenBank/DDBJ whole genome shotgun (WGS) entry which is preliminary data.</text>
</comment>
<reference evidence="1 2" key="1">
    <citation type="submission" date="2018-05" db="EMBL/GenBank/DDBJ databases">
        <title>Evolution of GPA BGCs.</title>
        <authorList>
            <person name="Waglechner N."/>
            <person name="Wright G.D."/>
        </authorList>
    </citation>
    <scope>NUCLEOTIDE SEQUENCE [LARGE SCALE GENOMIC DNA]</scope>
    <source>
        <strain evidence="1 2">A82846</strain>
    </source>
</reference>
<name>A0A428ZEZ3_KIBAR</name>
<dbReference type="EMBL" id="QHKI01000008">
    <property type="protein sequence ID" value="RSM86672.1"/>
    <property type="molecule type" value="Genomic_DNA"/>
</dbReference>
<dbReference type="SUPFAM" id="SSF56112">
    <property type="entry name" value="Protein kinase-like (PK-like)"/>
    <property type="match status" value="1"/>
</dbReference>
<keyword evidence="1" id="KW-0808">Transferase</keyword>
<sequence>MLTDEQVAARTDRARDAAAAAGRDLGLTVTEPEVLYNVFSVIVHLKPSPVAVRVPTVLPPWLTVEEQARDQRRELAVAGWLADRGHPVVAPSPLVAREPVGNDGFSMTFWQFVEQLDEEISPARSAQTAARLHKALRDYPGELGFMDFLDPFMDKAFEFLADRPDLVEPADLGRAVQEWQAVKPMVTDPTALRKEFPQAEIVPIHGDSPGHNLIATPHGVLCSDFEQVTRGPVEWDMAFVGAEAEQTYAAVAGKPMDERLLRLMEGIRMLQLVACYAMVPDMPSLGEGMRPALDIWRSTKPVTSWV</sequence>
<accession>A0A428ZEZ3</accession>
<evidence type="ECO:0000313" key="1">
    <source>
        <dbReference type="EMBL" id="RSM86672.1"/>
    </source>
</evidence>
<dbReference type="InterPro" id="IPR011009">
    <property type="entry name" value="Kinase-like_dom_sf"/>
</dbReference>
<dbReference type="Proteomes" id="UP000287547">
    <property type="component" value="Unassembled WGS sequence"/>
</dbReference>